<feature type="transmembrane region" description="Helical" evidence="1">
    <location>
        <begin position="305"/>
        <end position="327"/>
    </location>
</feature>
<keyword evidence="1" id="KW-1133">Transmembrane helix</keyword>
<dbReference type="Gene3D" id="1.20.1480.30">
    <property type="entry name" value="Designed four-helix bundle protein"/>
    <property type="match status" value="1"/>
</dbReference>
<dbReference type="PANTHER" id="PTHR37813">
    <property type="entry name" value="FELS-2 PROPHAGE PROTEIN"/>
    <property type="match status" value="1"/>
</dbReference>
<dbReference type="AlphaFoldDB" id="A0AAJ2KSG1"/>
<organism evidence="2 3">
    <name type="scientific">Alkalihalophilus pseudofirmus</name>
    <name type="common">Bacillus pseudofirmus</name>
    <dbReference type="NCBI Taxonomy" id="79885"/>
    <lineage>
        <taxon>Bacteria</taxon>
        <taxon>Bacillati</taxon>
        <taxon>Bacillota</taxon>
        <taxon>Bacilli</taxon>
        <taxon>Bacillales</taxon>
        <taxon>Bacillaceae</taxon>
        <taxon>Alkalihalophilus</taxon>
    </lineage>
</organism>
<proteinExistence type="predicted"/>
<keyword evidence="1" id="KW-0812">Transmembrane</keyword>
<dbReference type="Gene3D" id="1.20.120.20">
    <property type="entry name" value="Apolipoprotein"/>
    <property type="match status" value="1"/>
</dbReference>
<name>A0AAJ2KSG1_ALKPS</name>
<accession>A0AAJ2KSG1</accession>
<sequence>MDNIELFKLFGSIGIKDEASKEIDKIDGKAEKTGSKFGTVAKGVAVAGAAIGAAAAGAGVALFNLADKAGDHADRILDLNSITGMSTTAIQEWQNVAKVAGVDTETMTKASEKLTKTMDVLEKGTGKQSEAMKGLGLTYDQLNSASPDERMELVANALANVEDPAERARLGTDLLGGAWKDLAPIVSMGADGMDEARQKAHELGAVMSEDALNDANNFRIGMENLRTMMGGFAMQIGASIAPVLTDVLLPAFEHLIPIIMRFGQTIVEWILKAVDVMKRVTEAVIEWASSSEGTFEQLRESFSSFFNAVISLVTGFVQLLIAIWEAWGDDILAVLQAAWNLIVPVFQLALDLIIDVFNVFAALFQGDWKELWEAVKTLASNLWKNISNIIEAAMNFIKSVVDLVWNIIKDIINAVLNTILSIITSIWNNIKSFIQTSVEAIRTNIQTVFNIIRDFFSTVWNAIQAIFNNVINSIVTFVRNQFEAIRNNIQSLLTATQSIISSIWNFIKGTFETVLSFLKSLVQGDFQGIRDAINTQMQNARELITSIWNAIKTFFSSVLGDLLSSVRTKFQEMINAVRERMNNVKSTIESIWNEALSFLKGINLFQVGVDIIQGLINGIGSMANAVWEKAKGIATGIGDSIKSALGVASPAKVTIAIGKWTGIGLENGLEATTKQVEKAANQLAMAAVPDIDPYPITSSAASLLPPTVQSNVSQTASRPQIIQNNTYNSPEPLDAYTINRKNKQNLQQLGMQI</sequence>
<dbReference type="PANTHER" id="PTHR37813:SF1">
    <property type="entry name" value="FELS-2 PROPHAGE PROTEIN"/>
    <property type="match status" value="1"/>
</dbReference>
<dbReference type="InterPro" id="IPR016024">
    <property type="entry name" value="ARM-type_fold"/>
</dbReference>
<keyword evidence="1" id="KW-0472">Membrane</keyword>
<gene>
    <name evidence="2" type="ORF">RYX45_01505</name>
</gene>
<evidence type="ECO:0000313" key="2">
    <source>
        <dbReference type="EMBL" id="MDV2883839.1"/>
    </source>
</evidence>
<dbReference type="EMBL" id="JAWJAY010000001">
    <property type="protein sequence ID" value="MDV2883839.1"/>
    <property type="molecule type" value="Genomic_DNA"/>
</dbReference>
<feature type="transmembrane region" description="Helical" evidence="1">
    <location>
        <begin position="44"/>
        <end position="66"/>
    </location>
</feature>
<comment type="caution">
    <text evidence="2">The sequence shown here is derived from an EMBL/GenBank/DDBJ whole genome shotgun (WGS) entry which is preliminary data.</text>
</comment>
<evidence type="ECO:0000313" key="3">
    <source>
        <dbReference type="Proteomes" id="UP001285636"/>
    </source>
</evidence>
<dbReference type="Proteomes" id="UP001285636">
    <property type="component" value="Unassembled WGS sequence"/>
</dbReference>
<evidence type="ECO:0000256" key="1">
    <source>
        <dbReference type="SAM" id="Phobius"/>
    </source>
</evidence>
<reference evidence="2" key="1">
    <citation type="submission" date="2023-10" db="EMBL/GenBank/DDBJ databases">
        <title>Screening of Alkalihalophilus pseudofirmusBZ-TG-HK211 and Its Alleviation of Salt Stress on Rapeseed Growth.</title>
        <authorList>
            <person name="Zhao B."/>
            <person name="Guo T."/>
        </authorList>
    </citation>
    <scope>NUCLEOTIDE SEQUENCE</scope>
    <source>
        <strain evidence="2">BZ-TG-HK211</strain>
    </source>
</reference>
<dbReference type="SUPFAM" id="SSF48371">
    <property type="entry name" value="ARM repeat"/>
    <property type="match status" value="1"/>
</dbReference>
<protein>
    <submittedName>
        <fullName evidence="2">Uncharacterized protein</fullName>
    </submittedName>
</protein>
<dbReference type="RefSeq" id="WP_323465682.1">
    <property type="nucleotide sequence ID" value="NZ_CP144224.1"/>
</dbReference>